<dbReference type="Proteomes" id="UP000198287">
    <property type="component" value="Unassembled WGS sequence"/>
</dbReference>
<evidence type="ECO:0000313" key="2">
    <source>
        <dbReference type="EMBL" id="OXA60312.1"/>
    </source>
</evidence>
<organism evidence="2 3">
    <name type="scientific">Folsomia candida</name>
    <name type="common">Springtail</name>
    <dbReference type="NCBI Taxonomy" id="158441"/>
    <lineage>
        <taxon>Eukaryota</taxon>
        <taxon>Metazoa</taxon>
        <taxon>Ecdysozoa</taxon>
        <taxon>Arthropoda</taxon>
        <taxon>Hexapoda</taxon>
        <taxon>Collembola</taxon>
        <taxon>Entomobryomorpha</taxon>
        <taxon>Isotomoidea</taxon>
        <taxon>Isotomidae</taxon>
        <taxon>Proisotominae</taxon>
        <taxon>Folsomia</taxon>
    </lineage>
</organism>
<dbReference type="AlphaFoldDB" id="A0A226ERS5"/>
<keyword evidence="1" id="KW-1133">Transmembrane helix</keyword>
<keyword evidence="1" id="KW-0812">Transmembrane</keyword>
<proteinExistence type="predicted"/>
<reference evidence="2 3" key="1">
    <citation type="submission" date="2015-12" db="EMBL/GenBank/DDBJ databases">
        <title>The genome of Folsomia candida.</title>
        <authorList>
            <person name="Faddeeva A."/>
            <person name="Derks M.F."/>
            <person name="Anvar Y."/>
            <person name="Smit S."/>
            <person name="Van Straalen N."/>
            <person name="Roelofs D."/>
        </authorList>
    </citation>
    <scope>NUCLEOTIDE SEQUENCE [LARGE SCALE GENOMIC DNA]</scope>
    <source>
        <strain evidence="2 3">VU population</strain>
        <tissue evidence="2">Whole body</tissue>
    </source>
</reference>
<dbReference type="OrthoDB" id="8178576at2759"/>
<name>A0A226ERS5_FOLCA</name>
<evidence type="ECO:0000256" key="1">
    <source>
        <dbReference type="SAM" id="Phobius"/>
    </source>
</evidence>
<comment type="caution">
    <text evidence="2">The sequence shown here is derived from an EMBL/GenBank/DDBJ whole genome shotgun (WGS) entry which is preliminary data.</text>
</comment>
<protein>
    <submittedName>
        <fullName evidence="2">Uncharacterized protein</fullName>
    </submittedName>
</protein>
<accession>A0A226ERS5</accession>
<dbReference type="PANTHER" id="PTHR39945">
    <property type="entry name" value="FI14129P"/>
    <property type="match status" value="1"/>
</dbReference>
<keyword evidence="1" id="KW-0472">Membrane</keyword>
<keyword evidence="3" id="KW-1185">Reference proteome</keyword>
<gene>
    <name evidence="2" type="ORF">Fcan01_05302</name>
</gene>
<dbReference type="PANTHER" id="PTHR39945:SF1">
    <property type="entry name" value="FI14129P"/>
    <property type="match status" value="1"/>
</dbReference>
<dbReference type="OMA" id="QYSKWEE"/>
<evidence type="ECO:0000313" key="3">
    <source>
        <dbReference type="Proteomes" id="UP000198287"/>
    </source>
</evidence>
<sequence length="106" mass="12341">MELKTRHLSLFSTVVVVSVVIVLLFMTVEPVNSRPSISEGWTEYHRRFGISDPKRMANYEHENLSREVRELCQRCAKVTKSKLAYPMCILDEEHAREWCSKLLMVG</sequence>
<feature type="transmembrane region" description="Helical" evidence="1">
    <location>
        <begin position="7"/>
        <end position="28"/>
    </location>
</feature>
<dbReference type="EMBL" id="LNIX01000002">
    <property type="protein sequence ID" value="OXA60312.1"/>
    <property type="molecule type" value="Genomic_DNA"/>
</dbReference>